<feature type="transmembrane region" description="Helical" evidence="7">
    <location>
        <begin position="335"/>
        <end position="359"/>
    </location>
</feature>
<evidence type="ECO:0000256" key="6">
    <source>
        <dbReference type="ARBA" id="ARBA00023136"/>
    </source>
</evidence>
<dbReference type="AlphaFoldDB" id="A0A372ME91"/>
<evidence type="ECO:0000256" key="1">
    <source>
        <dbReference type="ARBA" id="ARBA00004127"/>
    </source>
</evidence>
<evidence type="ECO:0000256" key="4">
    <source>
        <dbReference type="ARBA" id="ARBA00022692"/>
    </source>
</evidence>
<feature type="transmembrane region" description="Helical" evidence="7">
    <location>
        <begin position="51"/>
        <end position="78"/>
    </location>
</feature>
<dbReference type="InterPro" id="IPR020846">
    <property type="entry name" value="MFS_dom"/>
</dbReference>
<dbReference type="InterPro" id="IPR036259">
    <property type="entry name" value="MFS_trans_sf"/>
</dbReference>
<evidence type="ECO:0000256" key="5">
    <source>
        <dbReference type="ARBA" id="ARBA00022989"/>
    </source>
</evidence>
<dbReference type="InterPro" id="IPR051788">
    <property type="entry name" value="MFS_Transporter"/>
</dbReference>
<reference evidence="9 10" key="2">
    <citation type="submission" date="2018-09" db="EMBL/GenBank/DDBJ databases">
        <title>Genome of Sphaerochaeta halotolerans strain 4-11.</title>
        <authorList>
            <person name="Nazina T.N."/>
            <person name="Sokolova D.S."/>
        </authorList>
    </citation>
    <scope>NUCLEOTIDE SEQUENCE [LARGE SCALE GENOMIC DNA]</scope>
    <source>
        <strain evidence="9 10">4-11</strain>
    </source>
</reference>
<name>A0A372ME91_9SPIR</name>
<dbReference type="Pfam" id="PF07690">
    <property type="entry name" value="MFS_1"/>
    <property type="match status" value="1"/>
</dbReference>
<dbReference type="GO" id="GO:0016020">
    <property type="term" value="C:membrane"/>
    <property type="evidence" value="ECO:0007669"/>
    <property type="project" value="TreeGrafter"/>
</dbReference>
<comment type="subcellular location">
    <subcellularLocation>
        <location evidence="1">Endomembrane system</location>
        <topology evidence="1">Multi-pass membrane protein</topology>
    </subcellularLocation>
</comment>
<dbReference type="RefSeq" id="WP_117331044.1">
    <property type="nucleotide sequence ID" value="NZ_QUWK01000012.1"/>
</dbReference>
<dbReference type="GO" id="GO:0022857">
    <property type="term" value="F:transmembrane transporter activity"/>
    <property type="evidence" value="ECO:0007669"/>
    <property type="project" value="InterPro"/>
</dbReference>
<evidence type="ECO:0000313" key="10">
    <source>
        <dbReference type="Proteomes" id="UP000264002"/>
    </source>
</evidence>
<dbReference type="InterPro" id="IPR011701">
    <property type="entry name" value="MFS"/>
</dbReference>
<feature type="transmembrane region" description="Helical" evidence="7">
    <location>
        <begin position="279"/>
        <end position="298"/>
    </location>
</feature>
<keyword evidence="3" id="KW-0813">Transport</keyword>
<comment type="similarity">
    <text evidence="2">Belongs to the major facilitator superfamily.</text>
</comment>
<feature type="transmembrane region" description="Helical" evidence="7">
    <location>
        <begin position="20"/>
        <end position="39"/>
    </location>
</feature>
<reference evidence="10" key="1">
    <citation type="submission" date="2018-08" db="EMBL/GenBank/DDBJ databases">
        <authorList>
            <person name="Grouzdev D.S."/>
            <person name="Krutkina M.S."/>
        </authorList>
    </citation>
    <scope>NUCLEOTIDE SEQUENCE [LARGE SCALE GENOMIC DNA]</scope>
    <source>
        <strain evidence="10">4-11</strain>
    </source>
</reference>
<evidence type="ECO:0000256" key="2">
    <source>
        <dbReference type="ARBA" id="ARBA00008335"/>
    </source>
</evidence>
<feature type="transmembrane region" description="Helical" evidence="7">
    <location>
        <begin position="172"/>
        <end position="192"/>
    </location>
</feature>
<organism evidence="9 10">
    <name type="scientific">Sphaerochaeta halotolerans</name>
    <dbReference type="NCBI Taxonomy" id="2293840"/>
    <lineage>
        <taxon>Bacteria</taxon>
        <taxon>Pseudomonadati</taxon>
        <taxon>Spirochaetota</taxon>
        <taxon>Spirochaetia</taxon>
        <taxon>Spirochaetales</taxon>
        <taxon>Sphaerochaetaceae</taxon>
        <taxon>Sphaerochaeta</taxon>
    </lineage>
</organism>
<evidence type="ECO:0000259" key="8">
    <source>
        <dbReference type="PROSITE" id="PS50850"/>
    </source>
</evidence>
<feature type="transmembrane region" description="Helical" evidence="7">
    <location>
        <begin position="213"/>
        <end position="236"/>
    </location>
</feature>
<protein>
    <submittedName>
        <fullName evidence="9">MFS transporter</fullName>
    </submittedName>
</protein>
<feature type="domain" description="Major facilitator superfamily (MFS) profile" evidence="8">
    <location>
        <begin position="17"/>
        <end position="392"/>
    </location>
</feature>
<evidence type="ECO:0000256" key="3">
    <source>
        <dbReference type="ARBA" id="ARBA00022448"/>
    </source>
</evidence>
<sequence>MPSLATMLKVKREHVPLMYTIYFAFLTSGMMSTMIGALLPFMKEEYHMSYVLSGAIISAHQVGNFIALLVAGYLPYIIGRKRSTIVLSLGIVIGFLLITFTGNPLVLLLAFACTGVGRGTNSNITNVVMSEISENKGAGLNLLHASFAVGAFLAPFIVLFSTVPFGVHWRTSAWFLVMVELLVLIFLGRSSLSGKPKQREDRAQSHAFMKSGRYWLTTFILFFYLCSEASVIGWLVTYFIDTGRLSPTLAQTTSSALWVCIMLGRLACAHLSNRMNKNVLLIILALLQFAFFTMMISVEDTTLIYISLFGFGFAMSGTYPTTLSTMDSGFISSTIATGTCIATATVGAIGMPIIVGAVAQSVGMAGGLATIMISILLMLLLILVKTFLEQKESRASVIR</sequence>
<dbReference type="PANTHER" id="PTHR23514">
    <property type="entry name" value="BYPASS OF STOP CODON PROTEIN 6"/>
    <property type="match status" value="1"/>
</dbReference>
<accession>A0A372ME91</accession>
<proteinExistence type="inferred from homology"/>
<evidence type="ECO:0000313" key="9">
    <source>
        <dbReference type="EMBL" id="RFU94107.1"/>
    </source>
</evidence>
<keyword evidence="6 7" id="KW-0472">Membrane</keyword>
<dbReference type="EMBL" id="QUWK01000012">
    <property type="protein sequence ID" value="RFU94107.1"/>
    <property type="molecule type" value="Genomic_DNA"/>
</dbReference>
<dbReference type="Gene3D" id="1.20.1250.20">
    <property type="entry name" value="MFS general substrate transporter like domains"/>
    <property type="match status" value="2"/>
</dbReference>
<dbReference type="PROSITE" id="PS50850">
    <property type="entry name" value="MFS"/>
    <property type="match status" value="1"/>
</dbReference>
<feature type="transmembrane region" description="Helical" evidence="7">
    <location>
        <begin position="365"/>
        <end position="384"/>
    </location>
</feature>
<feature type="transmembrane region" description="Helical" evidence="7">
    <location>
        <begin position="84"/>
        <end position="117"/>
    </location>
</feature>
<feature type="transmembrane region" description="Helical" evidence="7">
    <location>
        <begin position="138"/>
        <end position="160"/>
    </location>
</feature>
<evidence type="ECO:0000256" key="7">
    <source>
        <dbReference type="SAM" id="Phobius"/>
    </source>
</evidence>
<dbReference type="SUPFAM" id="SSF103473">
    <property type="entry name" value="MFS general substrate transporter"/>
    <property type="match status" value="1"/>
</dbReference>
<dbReference type="PANTHER" id="PTHR23514:SF3">
    <property type="entry name" value="BYPASS OF STOP CODON PROTEIN 6"/>
    <property type="match status" value="1"/>
</dbReference>
<dbReference type="Proteomes" id="UP000264002">
    <property type="component" value="Unassembled WGS sequence"/>
</dbReference>
<dbReference type="GO" id="GO:0012505">
    <property type="term" value="C:endomembrane system"/>
    <property type="evidence" value="ECO:0007669"/>
    <property type="project" value="UniProtKB-SubCell"/>
</dbReference>
<feature type="transmembrane region" description="Helical" evidence="7">
    <location>
        <begin position="304"/>
        <end position="323"/>
    </location>
</feature>
<keyword evidence="4 7" id="KW-0812">Transmembrane</keyword>
<gene>
    <name evidence="9" type="ORF">DYP60_10900</name>
</gene>
<keyword evidence="5 7" id="KW-1133">Transmembrane helix</keyword>
<comment type="caution">
    <text evidence="9">The sequence shown here is derived from an EMBL/GenBank/DDBJ whole genome shotgun (WGS) entry which is preliminary data.</text>
</comment>
<keyword evidence="10" id="KW-1185">Reference proteome</keyword>